<feature type="compositionally biased region" description="Polar residues" evidence="1">
    <location>
        <begin position="66"/>
        <end position="79"/>
    </location>
</feature>
<sequence>MPPKKRYRRYLEPGEPCRIPKQTVHNQRMRQGQQHHEDDGSTDSSENERESASNGTSSGPHDPAHLTSSANVTSSPSQNYRDEYFDCDETSEQSEAEAEDSAGLENDEVKDYFE</sequence>
<dbReference type="Proteomes" id="UP001321473">
    <property type="component" value="Unassembled WGS sequence"/>
</dbReference>
<feature type="compositionally biased region" description="Acidic residues" evidence="1">
    <location>
        <begin position="85"/>
        <end position="106"/>
    </location>
</feature>
<accession>A0AAQ4DS72</accession>
<reference evidence="2 3" key="1">
    <citation type="journal article" date="2023" name="Arcadia Sci">
        <title>De novo assembly of a long-read Amblyomma americanum tick genome.</title>
        <authorList>
            <person name="Chou S."/>
            <person name="Poskanzer K.E."/>
            <person name="Rollins M."/>
            <person name="Thuy-Boun P.S."/>
        </authorList>
    </citation>
    <scope>NUCLEOTIDE SEQUENCE [LARGE SCALE GENOMIC DNA]</scope>
    <source>
        <strain evidence="2">F_SG_1</strain>
        <tissue evidence="2">Salivary glands</tissue>
    </source>
</reference>
<dbReference type="AlphaFoldDB" id="A0AAQ4DS72"/>
<comment type="caution">
    <text evidence="2">The sequence shown here is derived from an EMBL/GenBank/DDBJ whole genome shotgun (WGS) entry which is preliminary data.</text>
</comment>
<feature type="compositionally biased region" description="Polar residues" evidence="1">
    <location>
        <begin position="23"/>
        <end position="32"/>
    </location>
</feature>
<organism evidence="2 3">
    <name type="scientific">Amblyomma americanum</name>
    <name type="common">Lone star tick</name>
    <dbReference type="NCBI Taxonomy" id="6943"/>
    <lineage>
        <taxon>Eukaryota</taxon>
        <taxon>Metazoa</taxon>
        <taxon>Ecdysozoa</taxon>
        <taxon>Arthropoda</taxon>
        <taxon>Chelicerata</taxon>
        <taxon>Arachnida</taxon>
        <taxon>Acari</taxon>
        <taxon>Parasitiformes</taxon>
        <taxon>Ixodida</taxon>
        <taxon>Ixodoidea</taxon>
        <taxon>Ixodidae</taxon>
        <taxon>Amblyomminae</taxon>
        <taxon>Amblyomma</taxon>
    </lineage>
</organism>
<gene>
    <name evidence="2" type="ORF">V5799_032079</name>
</gene>
<evidence type="ECO:0000313" key="2">
    <source>
        <dbReference type="EMBL" id="KAK8765312.1"/>
    </source>
</evidence>
<evidence type="ECO:0000313" key="3">
    <source>
        <dbReference type="Proteomes" id="UP001321473"/>
    </source>
</evidence>
<evidence type="ECO:0000256" key="1">
    <source>
        <dbReference type="SAM" id="MobiDB-lite"/>
    </source>
</evidence>
<keyword evidence="3" id="KW-1185">Reference proteome</keyword>
<dbReference type="EMBL" id="JARKHS020027515">
    <property type="protein sequence ID" value="KAK8765312.1"/>
    <property type="molecule type" value="Genomic_DNA"/>
</dbReference>
<protein>
    <submittedName>
        <fullName evidence="2">Uncharacterized protein</fullName>
    </submittedName>
</protein>
<proteinExistence type="predicted"/>
<name>A0AAQ4DS72_AMBAM</name>
<feature type="region of interest" description="Disordered" evidence="1">
    <location>
        <begin position="1"/>
        <end position="114"/>
    </location>
</feature>